<dbReference type="Proteomes" id="UP000198793">
    <property type="component" value="Unassembled WGS sequence"/>
</dbReference>
<keyword evidence="2" id="KW-1185">Reference proteome</keyword>
<dbReference type="InterPro" id="IPR021466">
    <property type="entry name" value="Put_rhamnosyl_transferase"/>
</dbReference>
<name>A0A1H0NCU6_9HYPH</name>
<evidence type="ECO:0000313" key="2">
    <source>
        <dbReference type="Proteomes" id="UP000198793"/>
    </source>
</evidence>
<dbReference type="Pfam" id="PF11316">
    <property type="entry name" value="Rhamno_transf"/>
    <property type="match status" value="1"/>
</dbReference>
<reference evidence="1 2" key="1">
    <citation type="submission" date="2016-10" db="EMBL/GenBank/DDBJ databases">
        <authorList>
            <person name="de Groot N.N."/>
        </authorList>
    </citation>
    <scope>NUCLEOTIDE SEQUENCE [LARGE SCALE GENOMIC DNA]</scope>
    <source>
        <strain evidence="2">L7-484,KACC 16230,DSM 25025</strain>
    </source>
</reference>
<dbReference type="AlphaFoldDB" id="A0A1H0NCU6"/>
<proteinExistence type="predicted"/>
<accession>A0A1H0NCU6</accession>
<dbReference type="OrthoDB" id="9771846at2"/>
<dbReference type="GO" id="GO:0016740">
    <property type="term" value="F:transferase activity"/>
    <property type="evidence" value="ECO:0007669"/>
    <property type="project" value="UniProtKB-KW"/>
</dbReference>
<dbReference type="STRING" id="1166073.SAMN05192530_11924"/>
<sequence>MALRHVLFTRFNVASPGKEAEIRLRPGWLDVRFELFERYCLPSVAAQSRRDFEWIIFFDEKTPSPYLDRIEALRAVFPFRPHYTALFWLGDMTPDLAGDGRADWILTTRLDSDDLLAVDFMQRLREETEVPSPQVVNFDNGVILAPTAPVPALYARRDTSNPFSSLLERADGPIRTIYGVTHREIGQFGRINAIQGAPAWMQVVHGGNVSNEIRGRRISVRTVDRLFPHMALGAQAAQEPPLALAVDNIVQRPVRTARRLGRRVLARLGVR</sequence>
<evidence type="ECO:0000313" key="1">
    <source>
        <dbReference type="EMBL" id="SDO90507.1"/>
    </source>
</evidence>
<keyword evidence="1" id="KW-0808">Transferase</keyword>
<dbReference type="RefSeq" id="WP_090677237.1">
    <property type="nucleotide sequence ID" value="NZ_FNIT01000019.1"/>
</dbReference>
<organism evidence="1 2">
    <name type="scientific">Aureimonas jatrophae</name>
    <dbReference type="NCBI Taxonomy" id="1166073"/>
    <lineage>
        <taxon>Bacteria</taxon>
        <taxon>Pseudomonadati</taxon>
        <taxon>Pseudomonadota</taxon>
        <taxon>Alphaproteobacteria</taxon>
        <taxon>Hyphomicrobiales</taxon>
        <taxon>Aurantimonadaceae</taxon>
        <taxon>Aureimonas</taxon>
    </lineage>
</organism>
<protein>
    <submittedName>
        <fullName evidence="1">Putative rhamnosyl transferase</fullName>
    </submittedName>
</protein>
<dbReference type="EMBL" id="FNIT01000019">
    <property type="protein sequence ID" value="SDO90507.1"/>
    <property type="molecule type" value="Genomic_DNA"/>
</dbReference>
<gene>
    <name evidence="1" type="ORF">SAMN05192530_11924</name>
</gene>